<dbReference type="PROSITE" id="PS50853">
    <property type="entry name" value="FN3"/>
    <property type="match status" value="4"/>
</dbReference>
<evidence type="ECO:0000313" key="13">
    <source>
        <dbReference type="Proteomes" id="UP000050525"/>
    </source>
</evidence>
<dbReference type="PANTHER" id="PTHR48423">
    <property type="entry name" value="INTERLEUKIN-27 RECEPTOR SUBUNIT ALPHA"/>
    <property type="match status" value="1"/>
</dbReference>
<feature type="domain" description="Fibronectin type-III" evidence="11">
    <location>
        <begin position="342"/>
        <end position="440"/>
    </location>
</feature>
<proteinExistence type="inferred from homology"/>
<keyword evidence="10" id="KW-0325">Glycoprotein</keyword>
<evidence type="ECO:0000256" key="9">
    <source>
        <dbReference type="ARBA" id="ARBA00023170"/>
    </source>
</evidence>
<dbReference type="PROSITE" id="PS01353">
    <property type="entry name" value="HEMATOPO_REC_L_F2"/>
    <property type="match status" value="1"/>
</dbReference>
<dbReference type="SUPFAM" id="SSF49265">
    <property type="entry name" value="Fibronectin type III"/>
    <property type="match status" value="3"/>
</dbReference>
<feature type="domain" description="Fibronectin type-III" evidence="11">
    <location>
        <begin position="442"/>
        <end position="541"/>
    </location>
</feature>
<keyword evidence="3" id="KW-0812">Transmembrane</keyword>
<dbReference type="Pfam" id="PF00041">
    <property type="entry name" value="fn3"/>
    <property type="match status" value="4"/>
</dbReference>
<feature type="domain" description="Fibronectin type-III" evidence="11">
    <location>
        <begin position="542"/>
        <end position="640"/>
    </location>
</feature>
<dbReference type="InterPro" id="IPR052672">
    <property type="entry name" value="Type1_Cytokine_Rcpt_Type2"/>
</dbReference>
<comment type="subcellular location">
    <subcellularLocation>
        <location evidence="1">Membrane</location>
        <topology evidence="1">Single-pass type I membrane protein</topology>
    </subcellularLocation>
</comment>
<dbReference type="FunFam" id="2.60.40.10:FF:000789">
    <property type="entry name" value="Interleukin 12 receptor subunit beta 2"/>
    <property type="match status" value="1"/>
</dbReference>
<dbReference type="InterPro" id="IPR003529">
    <property type="entry name" value="Hematopoietin_rcpt_Gp130_CS"/>
</dbReference>
<evidence type="ECO:0000256" key="6">
    <source>
        <dbReference type="ARBA" id="ARBA00022989"/>
    </source>
</evidence>
<comment type="caution">
    <text evidence="12">The sequence shown here is derived from an EMBL/GenBank/DDBJ whole genome shotgun (WGS) entry which is preliminary data.</text>
</comment>
<dbReference type="InterPro" id="IPR013783">
    <property type="entry name" value="Ig-like_fold"/>
</dbReference>
<dbReference type="FunFam" id="2.60.40.10:FF:001289">
    <property type="entry name" value="Oncostatin-M-specific receptor subunit beta"/>
    <property type="match status" value="1"/>
</dbReference>
<evidence type="ECO:0000256" key="5">
    <source>
        <dbReference type="ARBA" id="ARBA00022737"/>
    </source>
</evidence>
<keyword evidence="8" id="KW-1015">Disulfide bond</keyword>
<sequence length="925" mass="104865">MKSAGGWITEFNSLAHKDTQWIKGKRHSFHFREREKMFFKWIVHLAVWFLVQAVTEKCQKGNMSSNTASQVLYGSNITLSCRLTQHERCNKIAIFHNGSDIKSIHGTEISTDISVLDYGRLVFTCKLLCDYTKKLICGIDIESGNPPDQPTNVSCIQFGEDGNPTCRWDKGRFTHINTTYMLQLSNGTDIFSFLEENVNNKYGLLDLRKKLNFESTYTAVVAASNGLGSAFSQPLTFMLIDIVKPRSPTDITVKFDNNSATNCTILWQDQQATQRFRLRYRPITSQQWTMVNWLSTRRYSLHDLKPHTEYEFQVSCRFHPSRGIWSDWSTFQTRTPEAVPVGLLDVWYVMQDIDSQRQTVTLFWKALNESKARGKILHYSVTFQEESHRSPKAAEVNTTTQTHYAKVIPMMNYNITVCAHNSKGTSPPTSISTHLNVLDLPPPRSVFATSKGNNSIFVTWEPPSNPSSFINGYVVEWVRRRHRNTSSRHHLNWIKLLASDLSTVISENIKHRACYHINVFALYNNRAGQVASTRGYSRQEAPAAGPQVYATAEADGARVSWDEIPDHQQMGCIASYNIYLRNKNADVVPKIYSIRQESSRNSFYIKNLQQGVDYTLWMTASTLAGEGPKGNEQPVYLESASEWTFILSVCIFIVISICMCSVPCINKALCSLFSIFVPQWYSKAIPDPANSSWAKKFTSVNDELSLYPKPFLSNLSSFEEPETIEVEEVFIKRDSLAFEDQLIFNVKSNGSQDWQIGSFEKQDSAKKNSECKPLATSIADDGDNYGCQLPYLYKKLIAEETEQIQTISNYLPNPLMDTTVNYLPSNVLVSTVENNEDNSELEYNSISVFPTTSLLTPVFSCGGNLTLDAIKVDCNSFKGPSPEHGVTNIKPLEKDGLNICKKERHKLRKTQQDGFIQALPVQETE</sequence>
<dbReference type="eggNOG" id="ENOG502QRRE">
    <property type="taxonomic scope" value="Eukaryota"/>
</dbReference>
<evidence type="ECO:0000313" key="12">
    <source>
        <dbReference type="EMBL" id="KYO36888.1"/>
    </source>
</evidence>
<dbReference type="InterPro" id="IPR036116">
    <property type="entry name" value="FN3_sf"/>
</dbReference>
<keyword evidence="6" id="KW-1133">Transmembrane helix</keyword>
<dbReference type="AlphaFoldDB" id="A0A151NJB7"/>
<dbReference type="PANTHER" id="PTHR48423:SF1">
    <property type="entry name" value="INTERLEUKIN-27 RECEPTOR SUBUNIT ALPHA"/>
    <property type="match status" value="1"/>
</dbReference>
<dbReference type="STRING" id="8496.A0A151NJB7"/>
<dbReference type="Proteomes" id="UP000050525">
    <property type="component" value="Unassembled WGS sequence"/>
</dbReference>
<accession>A0A151NJB7</accession>
<keyword evidence="5" id="KW-0677">Repeat</keyword>
<dbReference type="CDD" id="cd00063">
    <property type="entry name" value="FN3"/>
    <property type="match status" value="4"/>
</dbReference>
<name>A0A151NJB7_ALLMI</name>
<keyword evidence="13" id="KW-1185">Reference proteome</keyword>
<dbReference type="InterPro" id="IPR003961">
    <property type="entry name" value="FN3_dom"/>
</dbReference>
<keyword evidence="7" id="KW-0472">Membrane</keyword>
<evidence type="ECO:0000256" key="8">
    <source>
        <dbReference type="ARBA" id="ARBA00023157"/>
    </source>
</evidence>
<keyword evidence="9 12" id="KW-0675">Receptor</keyword>
<evidence type="ECO:0000256" key="2">
    <source>
        <dbReference type="ARBA" id="ARBA00008921"/>
    </source>
</evidence>
<keyword evidence="4" id="KW-0732">Signal</keyword>
<evidence type="ECO:0000256" key="3">
    <source>
        <dbReference type="ARBA" id="ARBA00022692"/>
    </source>
</evidence>
<evidence type="ECO:0000256" key="4">
    <source>
        <dbReference type="ARBA" id="ARBA00022729"/>
    </source>
</evidence>
<evidence type="ECO:0000259" key="11">
    <source>
        <dbReference type="PROSITE" id="PS50853"/>
    </source>
</evidence>
<evidence type="ECO:0000256" key="10">
    <source>
        <dbReference type="ARBA" id="ARBA00023180"/>
    </source>
</evidence>
<dbReference type="Gene3D" id="2.60.40.10">
    <property type="entry name" value="Immunoglobulins"/>
    <property type="match status" value="5"/>
</dbReference>
<dbReference type="GO" id="GO:0004896">
    <property type="term" value="F:cytokine receptor activity"/>
    <property type="evidence" value="ECO:0007669"/>
    <property type="project" value="InterPro"/>
</dbReference>
<reference evidence="12 13" key="1">
    <citation type="journal article" date="2012" name="Genome Biol.">
        <title>Sequencing three crocodilian genomes to illuminate the evolution of archosaurs and amniotes.</title>
        <authorList>
            <person name="St John J.A."/>
            <person name="Braun E.L."/>
            <person name="Isberg S.R."/>
            <person name="Miles L.G."/>
            <person name="Chong A.Y."/>
            <person name="Gongora J."/>
            <person name="Dalzell P."/>
            <person name="Moran C."/>
            <person name="Bed'hom B."/>
            <person name="Abzhanov A."/>
            <person name="Burgess S.C."/>
            <person name="Cooksey A.M."/>
            <person name="Castoe T.A."/>
            <person name="Crawford N.G."/>
            <person name="Densmore L.D."/>
            <person name="Drew J.C."/>
            <person name="Edwards S.V."/>
            <person name="Faircloth B.C."/>
            <person name="Fujita M.K."/>
            <person name="Greenwold M.J."/>
            <person name="Hoffmann F.G."/>
            <person name="Howard J.M."/>
            <person name="Iguchi T."/>
            <person name="Janes D.E."/>
            <person name="Khan S.Y."/>
            <person name="Kohno S."/>
            <person name="de Koning A.J."/>
            <person name="Lance S.L."/>
            <person name="McCarthy F.M."/>
            <person name="McCormack J.E."/>
            <person name="Merchant M.E."/>
            <person name="Peterson D.G."/>
            <person name="Pollock D.D."/>
            <person name="Pourmand N."/>
            <person name="Raney B.J."/>
            <person name="Roessler K.A."/>
            <person name="Sanford J.R."/>
            <person name="Sawyer R.H."/>
            <person name="Schmidt C.J."/>
            <person name="Triplett E.W."/>
            <person name="Tuberville T.D."/>
            <person name="Venegas-Anaya M."/>
            <person name="Howard J.T."/>
            <person name="Jarvis E.D."/>
            <person name="Guillette L.J.Jr."/>
            <person name="Glenn T.C."/>
            <person name="Green R.E."/>
            <person name="Ray D.A."/>
        </authorList>
    </citation>
    <scope>NUCLEOTIDE SEQUENCE [LARGE SCALE GENOMIC DNA]</scope>
    <source>
        <strain evidence="12">KSC_2009_1</strain>
    </source>
</reference>
<comment type="similarity">
    <text evidence="2">Belongs to the type I cytokine receptor family. Type 2 subfamily.</text>
</comment>
<dbReference type="EMBL" id="AKHW03002907">
    <property type="protein sequence ID" value="KYO36888.1"/>
    <property type="molecule type" value="Genomic_DNA"/>
</dbReference>
<organism evidence="12 13">
    <name type="scientific">Alligator mississippiensis</name>
    <name type="common">American alligator</name>
    <dbReference type="NCBI Taxonomy" id="8496"/>
    <lineage>
        <taxon>Eukaryota</taxon>
        <taxon>Metazoa</taxon>
        <taxon>Chordata</taxon>
        <taxon>Craniata</taxon>
        <taxon>Vertebrata</taxon>
        <taxon>Euteleostomi</taxon>
        <taxon>Archelosauria</taxon>
        <taxon>Archosauria</taxon>
        <taxon>Crocodylia</taxon>
        <taxon>Alligatoridae</taxon>
        <taxon>Alligatorinae</taxon>
        <taxon>Alligator</taxon>
    </lineage>
</organism>
<evidence type="ECO:0000256" key="1">
    <source>
        <dbReference type="ARBA" id="ARBA00004479"/>
    </source>
</evidence>
<gene>
    <name evidence="12" type="primary">IL12RB2</name>
    <name evidence="12" type="ORF">Y1Q_0020910</name>
</gene>
<feature type="domain" description="Fibronectin type-III" evidence="11">
    <location>
        <begin position="247"/>
        <end position="338"/>
    </location>
</feature>
<dbReference type="SMART" id="SM00060">
    <property type="entry name" value="FN3"/>
    <property type="match status" value="5"/>
</dbReference>
<dbReference type="GO" id="GO:0005886">
    <property type="term" value="C:plasma membrane"/>
    <property type="evidence" value="ECO:0007669"/>
    <property type="project" value="UniProtKB-ARBA"/>
</dbReference>
<protein>
    <submittedName>
        <fullName evidence="12">Interleukin-12 receptor subunit beta-2 isoform A</fullName>
    </submittedName>
</protein>
<evidence type="ECO:0000256" key="7">
    <source>
        <dbReference type="ARBA" id="ARBA00023136"/>
    </source>
</evidence>